<evidence type="ECO:0000313" key="1">
    <source>
        <dbReference type="EMBL" id="KAB4212905.1"/>
    </source>
</evidence>
<dbReference type="GeneID" id="29795029"/>
<proteinExistence type="predicted"/>
<name>A0A3E4XEQ4_BACUN</name>
<accession>A0A3E4XEQ4</accession>
<dbReference type="GO" id="GO:0016740">
    <property type="term" value="F:transferase activity"/>
    <property type="evidence" value="ECO:0007669"/>
    <property type="project" value="UniProtKB-KW"/>
</dbReference>
<reference evidence="1 4" key="2">
    <citation type="journal article" date="2019" name="Nat. Med.">
        <title>A library of human gut bacterial isolates paired with longitudinal multiomics data enables mechanistic microbiome research.</title>
        <authorList>
            <person name="Poyet M."/>
            <person name="Groussin M."/>
            <person name="Gibbons S.M."/>
            <person name="Avila-Pacheco J."/>
            <person name="Jiang X."/>
            <person name="Kearney S.M."/>
            <person name="Perrotta A.R."/>
            <person name="Berdy B."/>
            <person name="Zhao S."/>
            <person name="Lieberman T.D."/>
            <person name="Swanson P.K."/>
            <person name="Smith M."/>
            <person name="Roesemann S."/>
            <person name="Alexander J.E."/>
            <person name="Rich S.A."/>
            <person name="Livny J."/>
            <person name="Vlamakis H."/>
            <person name="Clish C."/>
            <person name="Bullock K."/>
            <person name="Deik A."/>
            <person name="Scott J."/>
            <person name="Pierce K.A."/>
            <person name="Xavier R.J."/>
            <person name="Alm E.J."/>
        </authorList>
    </citation>
    <scope>NUCLEOTIDE SEQUENCE [LARGE SCALE GENOMIC DNA]</scope>
    <source>
        <strain evidence="1 4">BIOML-A11</strain>
    </source>
</reference>
<dbReference type="InterPro" id="IPR029044">
    <property type="entry name" value="Nucleotide-diphossugar_trans"/>
</dbReference>
<dbReference type="Proteomes" id="UP000466952">
    <property type="component" value="Unassembled WGS sequence"/>
</dbReference>
<dbReference type="RefSeq" id="WP_005832339.1">
    <property type="nucleotide sequence ID" value="NZ_JADNEN010000029.1"/>
</dbReference>
<dbReference type="EMBL" id="QSTL01000019">
    <property type="protein sequence ID" value="RGM52930.1"/>
    <property type="molecule type" value="Genomic_DNA"/>
</dbReference>
<dbReference type="Gene3D" id="3.90.550.10">
    <property type="entry name" value="Spore Coat Polysaccharide Biosynthesis Protein SpsA, Chain A"/>
    <property type="match status" value="1"/>
</dbReference>
<evidence type="ECO:0000313" key="4">
    <source>
        <dbReference type="Proteomes" id="UP000466952"/>
    </source>
</evidence>
<protein>
    <submittedName>
        <fullName evidence="2">Glycosyltransferase family 2 protein</fullName>
    </submittedName>
</protein>
<sequence length="315" mass="37073">MKFIVSKLFRLHSYKRLFTKVLSPFIPFKQIDNPVVYMTLYVKDEEDIIESNIKFHMSLGIDGILVTDNGSTDSTMEILKKYQEKGWIKEIIVNTSTTHPQAICVDKMIHIAKEKYHADWVINVDADEFWWTPLRNLKKAIGNYPHNNIIYVPLKNMVPEEGLTWIEWSNVVLNSIENYEVEGLSKYSLYRSPIPKVIHRTQFYQIISRGNHQVQMLFEASVLSKDIMIYHYPIRGYKHFENKTIRGGEAYLHNPNKTQGVHWRFWYSLYQKGALINEFSRVIGIDKISDFKKRGIIGTDIRFLKYLRVVCNNSK</sequence>
<organism evidence="2 3">
    <name type="scientific">Bacteroides uniformis</name>
    <dbReference type="NCBI Taxonomy" id="820"/>
    <lineage>
        <taxon>Bacteria</taxon>
        <taxon>Pseudomonadati</taxon>
        <taxon>Bacteroidota</taxon>
        <taxon>Bacteroidia</taxon>
        <taxon>Bacteroidales</taxon>
        <taxon>Bacteroidaceae</taxon>
        <taxon>Bacteroides</taxon>
    </lineage>
</organism>
<dbReference type="SUPFAM" id="SSF53448">
    <property type="entry name" value="Nucleotide-diphospho-sugar transferases"/>
    <property type="match status" value="1"/>
</dbReference>
<dbReference type="EMBL" id="WCTR01000006">
    <property type="protein sequence ID" value="KAB4212905.1"/>
    <property type="molecule type" value="Genomic_DNA"/>
</dbReference>
<gene>
    <name evidence="2" type="ORF">DXC07_16880</name>
    <name evidence="1" type="ORF">GAP55_09750</name>
</gene>
<reference evidence="2 3" key="1">
    <citation type="submission" date="2018-08" db="EMBL/GenBank/DDBJ databases">
        <title>A genome reference for cultivated species of the human gut microbiota.</title>
        <authorList>
            <person name="Zou Y."/>
            <person name="Xue W."/>
            <person name="Luo G."/>
        </authorList>
    </citation>
    <scope>NUCLEOTIDE SEQUENCE [LARGE SCALE GENOMIC DNA]</scope>
    <source>
        <strain evidence="2 3">OM07-9</strain>
    </source>
</reference>
<keyword evidence="2" id="KW-0808">Transferase</keyword>
<comment type="caution">
    <text evidence="2">The sequence shown here is derived from an EMBL/GenBank/DDBJ whole genome shotgun (WGS) entry which is preliminary data.</text>
</comment>
<evidence type="ECO:0000313" key="3">
    <source>
        <dbReference type="Proteomes" id="UP000261295"/>
    </source>
</evidence>
<dbReference type="AlphaFoldDB" id="A0A3E4XEQ4"/>
<evidence type="ECO:0000313" key="2">
    <source>
        <dbReference type="EMBL" id="RGM52930.1"/>
    </source>
</evidence>
<dbReference type="Proteomes" id="UP000261295">
    <property type="component" value="Unassembled WGS sequence"/>
</dbReference>
<dbReference type="Pfam" id="PF13704">
    <property type="entry name" value="Glyco_tranf_2_4"/>
    <property type="match status" value="1"/>
</dbReference>